<keyword evidence="1" id="KW-0812">Transmembrane</keyword>
<keyword evidence="3" id="KW-1185">Reference proteome</keyword>
<proteinExistence type="predicted"/>
<gene>
    <name evidence="2" type="ORF">BLNAU_3538</name>
</gene>
<comment type="caution">
    <text evidence="2">The sequence shown here is derived from an EMBL/GenBank/DDBJ whole genome shotgun (WGS) entry which is preliminary data.</text>
</comment>
<dbReference type="Proteomes" id="UP001281761">
    <property type="component" value="Unassembled WGS sequence"/>
</dbReference>
<evidence type="ECO:0000313" key="2">
    <source>
        <dbReference type="EMBL" id="KAK2961417.1"/>
    </source>
</evidence>
<feature type="transmembrane region" description="Helical" evidence="1">
    <location>
        <begin position="136"/>
        <end position="162"/>
    </location>
</feature>
<organism evidence="2 3">
    <name type="scientific">Blattamonas nauphoetae</name>
    <dbReference type="NCBI Taxonomy" id="2049346"/>
    <lineage>
        <taxon>Eukaryota</taxon>
        <taxon>Metamonada</taxon>
        <taxon>Preaxostyla</taxon>
        <taxon>Oxymonadida</taxon>
        <taxon>Blattamonas</taxon>
    </lineage>
</organism>
<name>A0ABQ9YCE7_9EUKA</name>
<accession>A0ABQ9YCE7</accession>
<keyword evidence="1" id="KW-0472">Membrane</keyword>
<dbReference type="EMBL" id="JARBJD010000016">
    <property type="protein sequence ID" value="KAK2961417.1"/>
    <property type="molecule type" value="Genomic_DNA"/>
</dbReference>
<evidence type="ECO:0000313" key="3">
    <source>
        <dbReference type="Proteomes" id="UP001281761"/>
    </source>
</evidence>
<reference evidence="2 3" key="1">
    <citation type="journal article" date="2022" name="bioRxiv">
        <title>Genomics of Preaxostyla Flagellates Illuminates Evolutionary Transitions and the Path Towards Mitochondrial Loss.</title>
        <authorList>
            <person name="Novak L.V.F."/>
            <person name="Treitli S.C."/>
            <person name="Pyrih J."/>
            <person name="Halakuc P."/>
            <person name="Pipaliya S.V."/>
            <person name="Vacek V."/>
            <person name="Brzon O."/>
            <person name="Soukal P."/>
            <person name="Eme L."/>
            <person name="Dacks J.B."/>
            <person name="Karnkowska A."/>
            <person name="Elias M."/>
            <person name="Hampl V."/>
        </authorList>
    </citation>
    <scope>NUCLEOTIDE SEQUENCE [LARGE SCALE GENOMIC DNA]</scope>
    <source>
        <strain evidence="2">NAU3</strain>
        <tissue evidence="2">Gut</tissue>
    </source>
</reference>
<keyword evidence="1" id="KW-1133">Transmembrane helix</keyword>
<evidence type="ECO:0000256" key="1">
    <source>
        <dbReference type="SAM" id="Phobius"/>
    </source>
</evidence>
<sequence>MVLWDEQHNLISCDKLLEGRGKLKLRHLFLAEIECDSVHNDRVIPHSDATCIPTTAEFANLELPAYGTWHMTARFSCRTDNTTFLSSQKPLKKSDESPCNGRALSIPLPVATIDEEGATITPDQELTTTVRTNEKLGLILGIVLGVFVLGLPVLLFFIMPWWHSCVITLQESCPCFEMRKARKIKRQIQRSFVNTTVN</sequence>
<protein>
    <submittedName>
        <fullName evidence="2">Uncharacterized protein</fullName>
    </submittedName>
</protein>